<keyword evidence="2" id="KW-0813">Transport</keyword>
<dbReference type="Proteomes" id="UP000188219">
    <property type="component" value="Chromosome"/>
</dbReference>
<feature type="transmembrane region" description="Helical" evidence="7">
    <location>
        <begin position="211"/>
        <end position="232"/>
    </location>
</feature>
<proteinExistence type="predicted"/>
<accession>A0A1Q2M6J8</accession>
<comment type="subcellular location">
    <subcellularLocation>
        <location evidence="1">Cell membrane</location>
        <topology evidence="1">Multi-pass membrane protein</topology>
    </subcellularLocation>
</comment>
<name>A0A1Q2M6J8_9GAMM</name>
<keyword evidence="4 7" id="KW-0812">Transmembrane</keyword>
<dbReference type="AlphaFoldDB" id="A0A1Q2M6J8"/>
<dbReference type="OrthoDB" id="3185104at2"/>
<evidence type="ECO:0000256" key="4">
    <source>
        <dbReference type="ARBA" id="ARBA00022692"/>
    </source>
</evidence>
<evidence type="ECO:0000256" key="5">
    <source>
        <dbReference type="ARBA" id="ARBA00022989"/>
    </source>
</evidence>
<evidence type="ECO:0000256" key="1">
    <source>
        <dbReference type="ARBA" id="ARBA00004651"/>
    </source>
</evidence>
<feature type="transmembrane region" description="Helical" evidence="7">
    <location>
        <begin position="132"/>
        <end position="150"/>
    </location>
</feature>
<keyword evidence="5 7" id="KW-1133">Transmembrane helix</keyword>
<dbReference type="Gene3D" id="1.20.1740.10">
    <property type="entry name" value="Amino acid/polyamine transporter I"/>
    <property type="match status" value="1"/>
</dbReference>
<dbReference type="KEGG" id="maga:Mag101_11820"/>
<feature type="transmembrane region" description="Helical" evidence="7">
    <location>
        <begin position="426"/>
        <end position="447"/>
    </location>
</feature>
<evidence type="ECO:0000313" key="9">
    <source>
        <dbReference type="Proteomes" id="UP000188219"/>
    </source>
</evidence>
<feature type="transmembrane region" description="Helical" evidence="7">
    <location>
        <begin position="253"/>
        <end position="277"/>
    </location>
</feature>
<dbReference type="EMBL" id="CP019650">
    <property type="protein sequence ID" value="AQQ68250.1"/>
    <property type="molecule type" value="Genomic_DNA"/>
</dbReference>
<feature type="transmembrane region" description="Helical" evidence="7">
    <location>
        <begin position="459"/>
        <end position="479"/>
    </location>
</feature>
<dbReference type="PANTHER" id="PTHR42770">
    <property type="entry name" value="AMINO ACID TRANSPORTER-RELATED"/>
    <property type="match status" value="1"/>
</dbReference>
<dbReference type="STRING" id="260552.Mag101_11820"/>
<evidence type="ECO:0000256" key="6">
    <source>
        <dbReference type="ARBA" id="ARBA00023136"/>
    </source>
</evidence>
<reference evidence="8" key="1">
    <citation type="submission" date="2017-02" db="EMBL/GenBank/DDBJ databases">
        <title>Genome of Microbulbifer agarilyticus GP101.</title>
        <authorList>
            <person name="Jung J."/>
            <person name="Bae S.S."/>
            <person name="Baek K."/>
        </authorList>
    </citation>
    <scope>NUCLEOTIDE SEQUENCE [LARGE SCALE GENOMIC DNA]</scope>
    <source>
        <strain evidence="8">GP101</strain>
    </source>
</reference>
<gene>
    <name evidence="8" type="ORF">Mag101_11820</name>
</gene>
<evidence type="ECO:0000256" key="2">
    <source>
        <dbReference type="ARBA" id="ARBA00022448"/>
    </source>
</evidence>
<feature type="transmembrane region" description="Helical" evidence="7">
    <location>
        <begin position="357"/>
        <end position="375"/>
    </location>
</feature>
<dbReference type="RefSeq" id="WP_077405169.1">
    <property type="nucleotide sequence ID" value="NZ_CP019650.1"/>
</dbReference>
<dbReference type="InterPro" id="IPR002293">
    <property type="entry name" value="AA/rel_permease1"/>
</dbReference>
<dbReference type="eggNOG" id="COG0531">
    <property type="taxonomic scope" value="Bacteria"/>
</dbReference>
<feature type="transmembrane region" description="Helical" evidence="7">
    <location>
        <begin position="306"/>
        <end position="327"/>
    </location>
</feature>
<feature type="transmembrane region" description="Helical" evidence="7">
    <location>
        <begin position="381"/>
        <end position="405"/>
    </location>
</feature>
<dbReference type="GO" id="GO:0022857">
    <property type="term" value="F:transmembrane transporter activity"/>
    <property type="evidence" value="ECO:0007669"/>
    <property type="project" value="InterPro"/>
</dbReference>
<feature type="transmembrane region" description="Helical" evidence="7">
    <location>
        <begin position="48"/>
        <end position="66"/>
    </location>
</feature>
<feature type="transmembrane region" description="Helical" evidence="7">
    <location>
        <begin position="162"/>
        <end position="183"/>
    </location>
</feature>
<dbReference type="PIRSF" id="PIRSF006060">
    <property type="entry name" value="AA_transporter"/>
    <property type="match status" value="1"/>
</dbReference>
<keyword evidence="6 7" id="KW-0472">Membrane</keyword>
<organism evidence="8 9">
    <name type="scientific">Microbulbifer agarilyticus</name>
    <dbReference type="NCBI Taxonomy" id="260552"/>
    <lineage>
        <taxon>Bacteria</taxon>
        <taxon>Pseudomonadati</taxon>
        <taxon>Pseudomonadota</taxon>
        <taxon>Gammaproteobacteria</taxon>
        <taxon>Cellvibrionales</taxon>
        <taxon>Microbulbiferaceae</taxon>
        <taxon>Microbulbifer</taxon>
    </lineage>
</organism>
<evidence type="ECO:0000313" key="8">
    <source>
        <dbReference type="EMBL" id="AQQ68250.1"/>
    </source>
</evidence>
<dbReference type="InterPro" id="IPR050367">
    <property type="entry name" value="APC_superfamily"/>
</dbReference>
<protein>
    <submittedName>
        <fullName evidence="8">Transporter</fullName>
    </submittedName>
</protein>
<keyword evidence="9" id="KW-1185">Reference proteome</keyword>
<dbReference type="PANTHER" id="PTHR42770:SF15">
    <property type="entry name" value="GLUTAMATE_GAMMA-AMINOBUTYRATE ANTIPORTER-RELATED"/>
    <property type="match status" value="1"/>
</dbReference>
<evidence type="ECO:0000256" key="7">
    <source>
        <dbReference type="SAM" id="Phobius"/>
    </source>
</evidence>
<sequence>MNSADNPTKSATKKTLTATTLGLLTAATVVTSLRGLPMMAQEELTMFIYIGFATLLFLIPAGLVAAELGGAFGDRSGGVYTWVGEAFSPRLGFTAIWLQWIQNVVWYPTGLSFAAAGIAYGIGLPHLADNNIFVGLFCILSYWAATAVALTGTDLLAKVTKFGFLLGTVLPGLILMVLAIAWATAGHDIGWETATNPAVTTEEDGHHHPRWFPHVAGLGSLAFLGGILLNFAGVEAQATHATEMRNAKRDYPIAIFIAAAVSFAIFTVGALAVAAILPYDNISLQTGVFTTFEQAFDKLLGMKWPVQVLALLVCYGALGGALAWLAGPSRGLLATARDGTLPPWLQKTNKQGMQKSILLVQGIIATLISSIYFLFKDVATAFFLISAMTITLYIIMYMMMYAAAIRLRHTRPDLPRSFEIPGGMTGMLLVAGIGFLAVAFAFVVSFFPPDQLPVGSPSTYVILVAAGAVVFTAIPLLIYQFRKPGWKQQQPTTEQ</sequence>
<keyword evidence="3" id="KW-1003">Cell membrane</keyword>
<dbReference type="Pfam" id="PF13520">
    <property type="entry name" value="AA_permease_2"/>
    <property type="match status" value="1"/>
</dbReference>
<feature type="transmembrane region" description="Helical" evidence="7">
    <location>
        <begin position="104"/>
        <end position="126"/>
    </location>
</feature>
<dbReference type="GO" id="GO:0005886">
    <property type="term" value="C:plasma membrane"/>
    <property type="evidence" value="ECO:0007669"/>
    <property type="project" value="UniProtKB-SubCell"/>
</dbReference>
<evidence type="ECO:0000256" key="3">
    <source>
        <dbReference type="ARBA" id="ARBA00022475"/>
    </source>
</evidence>